<reference evidence="3" key="1">
    <citation type="submission" date="2016-11" db="EMBL/GenBank/DDBJ databases">
        <authorList>
            <person name="Varghese N."/>
            <person name="Submissions S."/>
        </authorList>
    </citation>
    <scope>NUCLEOTIDE SEQUENCE [LARGE SCALE GENOMIC DNA]</scope>
    <source>
        <strain evidence="3">CGMCC 1.8995</strain>
    </source>
</reference>
<keyword evidence="1" id="KW-1133">Transmembrane helix</keyword>
<feature type="transmembrane region" description="Helical" evidence="1">
    <location>
        <begin position="206"/>
        <end position="231"/>
    </location>
</feature>
<dbReference type="Proteomes" id="UP000184520">
    <property type="component" value="Unassembled WGS sequence"/>
</dbReference>
<organism evidence="2 3">
    <name type="scientific">Marisediminitalea aggregata</name>
    <dbReference type="NCBI Taxonomy" id="634436"/>
    <lineage>
        <taxon>Bacteria</taxon>
        <taxon>Pseudomonadati</taxon>
        <taxon>Pseudomonadota</taxon>
        <taxon>Gammaproteobacteria</taxon>
        <taxon>Alteromonadales</taxon>
        <taxon>Alteromonadaceae</taxon>
        <taxon>Marisediminitalea</taxon>
    </lineage>
</organism>
<dbReference type="AlphaFoldDB" id="A0A1M5JH02"/>
<evidence type="ECO:0000256" key="1">
    <source>
        <dbReference type="SAM" id="Phobius"/>
    </source>
</evidence>
<protein>
    <submittedName>
        <fullName evidence="2">PepSY-associated TM region</fullName>
    </submittedName>
</protein>
<dbReference type="RefSeq" id="WP_073321983.1">
    <property type="nucleotide sequence ID" value="NZ_FQWD01000003.1"/>
</dbReference>
<dbReference type="STRING" id="634436.SAMN05216361_2082"/>
<gene>
    <name evidence="2" type="ORF">SAMN05216361_2082</name>
</gene>
<keyword evidence="1" id="KW-0472">Membrane</keyword>
<name>A0A1M5JH02_9ALTE</name>
<dbReference type="OrthoDB" id="9806195at2"/>
<dbReference type="EMBL" id="FQWD01000003">
    <property type="protein sequence ID" value="SHG39540.1"/>
    <property type="molecule type" value="Genomic_DNA"/>
</dbReference>
<proteinExistence type="predicted"/>
<accession>A0A1M5JH02</accession>
<keyword evidence="1" id="KW-0812">Transmembrane</keyword>
<evidence type="ECO:0000313" key="3">
    <source>
        <dbReference type="Proteomes" id="UP000184520"/>
    </source>
</evidence>
<keyword evidence="3" id="KW-1185">Reference proteome</keyword>
<sequence length="250" mass="28310">MRSLIKTRTLHKWLMRGIGIQVLIWALTGLYMISMDIHFIHGETLSDDKHNRFLIQDADYPIAALLDAFPTATQVTLYKRQNKLVYRFKRTNDTQWTIVDATNGQQLSPLTSSEVRQIATSSITDSANITAVKLIDLPEATPAELSPRWLPVWQVTFDDLAGTTFYIQQATGQIVTRRHNVWRAFDWMWRFHIMDYDDGENVANPLLLVLAVLAIVAIISGILLLVCRFLNFASPGSNTLNALNKGGHND</sequence>
<evidence type="ECO:0000313" key="2">
    <source>
        <dbReference type="EMBL" id="SHG39540.1"/>
    </source>
</evidence>
<feature type="transmembrane region" description="Helical" evidence="1">
    <location>
        <begin position="20"/>
        <end position="40"/>
    </location>
</feature>